<dbReference type="Proteomes" id="UP001590951">
    <property type="component" value="Unassembled WGS sequence"/>
</dbReference>
<comment type="caution">
    <text evidence="1">The sequence shown here is derived from an EMBL/GenBank/DDBJ whole genome shotgun (WGS) entry which is preliminary data.</text>
</comment>
<keyword evidence="2" id="KW-1185">Reference proteome</keyword>
<name>A0ABR4BDG6_9LECA</name>
<organism evidence="1 2">
    <name type="scientific">Lepraria finkii</name>
    <dbReference type="NCBI Taxonomy" id="1340010"/>
    <lineage>
        <taxon>Eukaryota</taxon>
        <taxon>Fungi</taxon>
        <taxon>Dikarya</taxon>
        <taxon>Ascomycota</taxon>
        <taxon>Pezizomycotina</taxon>
        <taxon>Lecanoromycetes</taxon>
        <taxon>OSLEUM clade</taxon>
        <taxon>Lecanoromycetidae</taxon>
        <taxon>Lecanorales</taxon>
        <taxon>Lecanorineae</taxon>
        <taxon>Stereocaulaceae</taxon>
        <taxon>Lepraria</taxon>
    </lineage>
</organism>
<evidence type="ECO:0000313" key="2">
    <source>
        <dbReference type="Proteomes" id="UP001590951"/>
    </source>
</evidence>
<accession>A0ABR4BDG6</accession>
<sequence>MKKCVIGRDGVGGRAYEIGGDDRLIVVMAGFNPHVDCLGAMAAPLDSCGAIIQQMRKDYEPLKFGRPWDKTINYALPLVLTAPDGKCQVVVDTLGPTVQANWNGIWQAVLSTIALCGRAGKGGKASVTTFPIAEGLFLQVHDRVLPPPLAVGPNGTFDTAAVETMTPLSAVSATEPWGLLLPSVASESPAILPSSAPTVASS</sequence>
<reference evidence="1 2" key="1">
    <citation type="submission" date="2024-09" db="EMBL/GenBank/DDBJ databases">
        <title>Rethinking Asexuality: The Enigmatic Case of Functional Sexual Genes in Lepraria (Stereocaulaceae).</title>
        <authorList>
            <person name="Doellman M."/>
            <person name="Sun Y."/>
            <person name="Barcenas-Pena A."/>
            <person name="Lumbsch H.T."/>
            <person name="Grewe F."/>
        </authorList>
    </citation>
    <scope>NUCLEOTIDE SEQUENCE [LARGE SCALE GENOMIC DNA]</scope>
    <source>
        <strain evidence="1 2">Grewe 0041</strain>
    </source>
</reference>
<proteinExistence type="predicted"/>
<evidence type="ECO:0000313" key="1">
    <source>
        <dbReference type="EMBL" id="KAL2055765.1"/>
    </source>
</evidence>
<gene>
    <name evidence="1" type="ORF">ABVK25_004009</name>
</gene>
<protein>
    <submittedName>
        <fullName evidence="1">Uncharacterized protein</fullName>
    </submittedName>
</protein>
<dbReference type="EMBL" id="JBHFEH010000010">
    <property type="protein sequence ID" value="KAL2055765.1"/>
    <property type="molecule type" value="Genomic_DNA"/>
</dbReference>